<sequence length="189" mass="22209">MLHPLRVHIESVSKLTDEEFEYILSHFTAVKYKKHNMLVREGDLVKHEYFVLKGCLRSYITHPDTGKEFTYSFAAENWWISEREAFTKGVPAATAIECLEDCELLALSHDNRMKLGRELWKYEHYVAEKGALGYVAIQKRMQLMLMGSPKERFENFVEQYPQLYSRISKTIIASYLGVSRETISRLYRK</sequence>
<dbReference type="InterPro" id="IPR018490">
    <property type="entry name" value="cNMP-bd_dom_sf"/>
</dbReference>
<reference evidence="2" key="2">
    <citation type="submission" date="2020-09" db="EMBL/GenBank/DDBJ databases">
        <authorList>
            <person name="Sun Q."/>
            <person name="Zhou Y."/>
        </authorList>
    </citation>
    <scope>NUCLEOTIDE SEQUENCE</scope>
    <source>
        <strain evidence="2">CGMCC 1.15290</strain>
    </source>
</reference>
<protein>
    <recommendedName>
        <fullName evidence="1">Cyclic nucleotide-binding domain-containing protein</fullName>
    </recommendedName>
</protein>
<organism evidence="2 3">
    <name type="scientific">Filimonas zeae</name>
    <dbReference type="NCBI Taxonomy" id="1737353"/>
    <lineage>
        <taxon>Bacteria</taxon>
        <taxon>Pseudomonadati</taxon>
        <taxon>Bacteroidota</taxon>
        <taxon>Chitinophagia</taxon>
        <taxon>Chitinophagales</taxon>
        <taxon>Chitinophagaceae</taxon>
        <taxon>Filimonas</taxon>
    </lineage>
</organism>
<proteinExistence type="predicted"/>
<comment type="caution">
    <text evidence="2">The sequence shown here is derived from an EMBL/GenBank/DDBJ whole genome shotgun (WGS) entry which is preliminary data.</text>
</comment>
<dbReference type="Gene3D" id="2.60.120.10">
    <property type="entry name" value="Jelly Rolls"/>
    <property type="match status" value="1"/>
</dbReference>
<gene>
    <name evidence="2" type="ORF">GCM10011379_32500</name>
</gene>
<dbReference type="EMBL" id="BMIB01000003">
    <property type="protein sequence ID" value="GGH72272.1"/>
    <property type="molecule type" value="Genomic_DNA"/>
</dbReference>
<name>A0A917IZS1_9BACT</name>
<dbReference type="Pfam" id="PF00027">
    <property type="entry name" value="cNMP_binding"/>
    <property type="match status" value="1"/>
</dbReference>
<dbReference type="CDD" id="cd00038">
    <property type="entry name" value="CAP_ED"/>
    <property type="match status" value="1"/>
</dbReference>
<dbReference type="SMART" id="SM00100">
    <property type="entry name" value="cNMP"/>
    <property type="match status" value="1"/>
</dbReference>
<reference evidence="2" key="1">
    <citation type="journal article" date="2014" name="Int. J. Syst. Evol. Microbiol.">
        <title>Complete genome sequence of Corynebacterium casei LMG S-19264T (=DSM 44701T), isolated from a smear-ripened cheese.</title>
        <authorList>
            <consortium name="US DOE Joint Genome Institute (JGI-PGF)"/>
            <person name="Walter F."/>
            <person name="Albersmeier A."/>
            <person name="Kalinowski J."/>
            <person name="Ruckert C."/>
        </authorList>
    </citation>
    <scope>NUCLEOTIDE SEQUENCE</scope>
    <source>
        <strain evidence="2">CGMCC 1.15290</strain>
    </source>
</reference>
<dbReference type="RefSeq" id="WP_188954111.1">
    <property type="nucleotide sequence ID" value="NZ_BMIB01000003.1"/>
</dbReference>
<dbReference type="InterPro" id="IPR000595">
    <property type="entry name" value="cNMP-bd_dom"/>
</dbReference>
<feature type="domain" description="Cyclic nucleotide-binding" evidence="1">
    <location>
        <begin position="11"/>
        <end position="115"/>
    </location>
</feature>
<dbReference type="PROSITE" id="PS50042">
    <property type="entry name" value="CNMP_BINDING_3"/>
    <property type="match status" value="1"/>
</dbReference>
<evidence type="ECO:0000313" key="3">
    <source>
        <dbReference type="Proteomes" id="UP000627292"/>
    </source>
</evidence>
<evidence type="ECO:0000259" key="1">
    <source>
        <dbReference type="PROSITE" id="PS50042"/>
    </source>
</evidence>
<dbReference type="Proteomes" id="UP000627292">
    <property type="component" value="Unassembled WGS sequence"/>
</dbReference>
<evidence type="ECO:0000313" key="2">
    <source>
        <dbReference type="EMBL" id="GGH72272.1"/>
    </source>
</evidence>
<keyword evidence="3" id="KW-1185">Reference proteome</keyword>
<dbReference type="InterPro" id="IPR014710">
    <property type="entry name" value="RmlC-like_jellyroll"/>
</dbReference>
<dbReference type="AlphaFoldDB" id="A0A917IZS1"/>
<accession>A0A917IZS1</accession>
<dbReference type="SUPFAM" id="SSF51206">
    <property type="entry name" value="cAMP-binding domain-like"/>
    <property type="match status" value="1"/>
</dbReference>